<gene>
    <name evidence="2" type="ORF">A2871_01560</name>
</gene>
<feature type="transmembrane region" description="Helical" evidence="1">
    <location>
        <begin position="49"/>
        <end position="71"/>
    </location>
</feature>
<dbReference type="EMBL" id="MFCR01000006">
    <property type="protein sequence ID" value="OGE19022.1"/>
    <property type="molecule type" value="Genomic_DNA"/>
</dbReference>
<comment type="caution">
    <text evidence="2">The sequence shown here is derived from an EMBL/GenBank/DDBJ whole genome shotgun (WGS) entry which is preliminary data.</text>
</comment>
<feature type="transmembrane region" description="Helical" evidence="1">
    <location>
        <begin position="78"/>
        <end position="100"/>
    </location>
</feature>
<protein>
    <submittedName>
        <fullName evidence="2">Uncharacterized protein</fullName>
    </submittedName>
</protein>
<dbReference type="Proteomes" id="UP000176336">
    <property type="component" value="Unassembled WGS sequence"/>
</dbReference>
<accession>A0A1F5IRN6</accession>
<evidence type="ECO:0000256" key="1">
    <source>
        <dbReference type="SAM" id="Phobius"/>
    </source>
</evidence>
<keyword evidence="1" id="KW-0812">Transmembrane</keyword>
<feature type="transmembrane region" description="Helical" evidence="1">
    <location>
        <begin position="7"/>
        <end position="25"/>
    </location>
</feature>
<evidence type="ECO:0000313" key="3">
    <source>
        <dbReference type="Proteomes" id="UP000176336"/>
    </source>
</evidence>
<sequence length="101" mass="12173">MKTWQRYWLYATVIFFSVHLIRDIMQDLRIYNLLSDTLVKQDLSKTPGWYWRVFNTYLIGTIEILFAGYCFKKGTFALPGYLTIFIAALFITVWSFYWVFL</sequence>
<evidence type="ECO:0000313" key="2">
    <source>
        <dbReference type="EMBL" id="OGE19022.1"/>
    </source>
</evidence>
<dbReference type="AlphaFoldDB" id="A0A1F5IRN6"/>
<organism evidence="2 3">
    <name type="scientific">Candidatus Daviesbacteria bacterium RIFCSPHIGHO2_01_FULL_41_23</name>
    <dbReference type="NCBI Taxonomy" id="1797764"/>
    <lineage>
        <taxon>Bacteria</taxon>
        <taxon>Candidatus Daviesiibacteriota</taxon>
    </lineage>
</organism>
<keyword evidence="1" id="KW-1133">Transmembrane helix</keyword>
<keyword evidence="1" id="KW-0472">Membrane</keyword>
<reference evidence="2 3" key="1">
    <citation type="journal article" date="2016" name="Nat. Commun.">
        <title>Thousands of microbial genomes shed light on interconnected biogeochemical processes in an aquifer system.</title>
        <authorList>
            <person name="Anantharaman K."/>
            <person name="Brown C.T."/>
            <person name="Hug L.A."/>
            <person name="Sharon I."/>
            <person name="Castelle C.J."/>
            <person name="Probst A.J."/>
            <person name="Thomas B.C."/>
            <person name="Singh A."/>
            <person name="Wilkins M.J."/>
            <person name="Karaoz U."/>
            <person name="Brodie E.L."/>
            <person name="Williams K.H."/>
            <person name="Hubbard S.S."/>
            <person name="Banfield J.F."/>
        </authorList>
    </citation>
    <scope>NUCLEOTIDE SEQUENCE [LARGE SCALE GENOMIC DNA]</scope>
</reference>
<proteinExistence type="predicted"/>
<name>A0A1F5IRN6_9BACT</name>